<keyword evidence="3" id="KW-0862">Zinc</keyword>
<feature type="region of interest" description="Disordered" evidence="4">
    <location>
        <begin position="89"/>
        <end position="108"/>
    </location>
</feature>
<organism evidence="6 7">
    <name type="scientific">Gnomoniopsis smithogilvyi</name>
    <dbReference type="NCBI Taxonomy" id="1191159"/>
    <lineage>
        <taxon>Eukaryota</taxon>
        <taxon>Fungi</taxon>
        <taxon>Dikarya</taxon>
        <taxon>Ascomycota</taxon>
        <taxon>Pezizomycotina</taxon>
        <taxon>Sordariomycetes</taxon>
        <taxon>Sordariomycetidae</taxon>
        <taxon>Diaporthales</taxon>
        <taxon>Gnomoniaceae</taxon>
        <taxon>Gnomoniopsis</taxon>
    </lineage>
</organism>
<keyword evidence="7" id="KW-1185">Reference proteome</keyword>
<feature type="compositionally biased region" description="Low complexity" evidence="4">
    <location>
        <begin position="98"/>
        <end position="108"/>
    </location>
</feature>
<feature type="compositionally biased region" description="Basic and acidic residues" evidence="4">
    <location>
        <begin position="177"/>
        <end position="189"/>
    </location>
</feature>
<evidence type="ECO:0000256" key="2">
    <source>
        <dbReference type="ARBA" id="ARBA00022771"/>
    </source>
</evidence>
<feature type="compositionally biased region" description="Low complexity" evidence="4">
    <location>
        <begin position="1"/>
        <end position="18"/>
    </location>
</feature>
<comment type="caution">
    <text evidence="6">The sequence shown here is derived from an EMBL/GenBank/DDBJ whole genome shotgun (WGS) entry which is preliminary data.</text>
</comment>
<keyword evidence="1" id="KW-0479">Metal-binding</keyword>
<keyword evidence="2" id="KW-0863">Zinc-finger</keyword>
<evidence type="ECO:0000313" key="6">
    <source>
        <dbReference type="EMBL" id="KAJ4396556.1"/>
    </source>
</evidence>
<feature type="compositionally biased region" description="Polar residues" evidence="4">
    <location>
        <begin position="265"/>
        <end position="280"/>
    </location>
</feature>
<dbReference type="Gene3D" id="3.30.40.10">
    <property type="entry name" value="Zinc/RING finger domain, C3HC4 (zinc finger)"/>
    <property type="match status" value="1"/>
</dbReference>
<dbReference type="SUPFAM" id="SSF57903">
    <property type="entry name" value="FYVE/PHD zinc finger"/>
    <property type="match status" value="1"/>
</dbReference>
<dbReference type="EMBL" id="JAPEVB010000001">
    <property type="protein sequence ID" value="KAJ4396556.1"/>
    <property type="molecule type" value="Genomic_DNA"/>
</dbReference>
<dbReference type="OrthoDB" id="3550599at2759"/>
<evidence type="ECO:0000313" key="7">
    <source>
        <dbReference type="Proteomes" id="UP001140453"/>
    </source>
</evidence>
<dbReference type="InterPro" id="IPR011011">
    <property type="entry name" value="Znf_FYVE_PHD"/>
</dbReference>
<sequence length="653" mass="72663">MAAQSPSQLPSPSHAQLQRPRLNPSSFTGSRCAICSRPKQVDKILVACTRCTRHYHPSCHRPLPKDPFTCARCHDRVQRKQTLKRYDGIKSKSRAQNSSSTKTTSISASVATSVRDPIADMFSSAEGISNPFLTEDSDYWARTSSSKCRIPNCNNDADQNHLTCEDHSKIISPKSIKGADRPHVSRHDSLQINGSRHPPDASSPSSRKTLEAKTTARKTVSRRPFYPAESRQNQNGHSSSIPNPQKPVNQSSLDEISARKKQRLISPSSEEPASRNITNSCSPLALPSGFHYPKPNGDILRTSRLASLSNDLHAYSPRPELGQDRSRAILSSYGDYLSSPIFSHPAVGPDIIKPNIESIRGHGLITGEDADVSSRDISRNASLDTRLSLDRSVFPPDPVEPLVSNEPLRRNNSLDVAMSEDEVQGRIRLQKNTTNPMILKPASTRSTPTKVKASQIDIINAPPSHLKSSFITSTSVPEKQRQQLVEERKDSILDQYIYGQASSSAPPPDVKIERRSAPELIPQAKGVFIHLDPRKHRIRPHSEQWYRQKEEEIKARGGRKANFGKAAQRIKEQRLKEDPEEFEAILPDRVRNNEDWLAATRWFQGRAVEVNAAQPQTAALATPVRTKRKYTRRQPVAPPQPVLDKKATRPGAA</sequence>
<gene>
    <name evidence="6" type="ORF">N0V93_000776</name>
</gene>
<evidence type="ECO:0000259" key="5">
    <source>
        <dbReference type="SMART" id="SM00249"/>
    </source>
</evidence>
<feature type="region of interest" description="Disordered" evidence="4">
    <location>
        <begin position="1"/>
        <end position="26"/>
    </location>
</feature>
<protein>
    <recommendedName>
        <fullName evidence="5">Zinc finger PHD-type domain-containing protein</fullName>
    </recommendedName>
</protein>
<feature type="region of interest" description="Disordered" evidence="4">
    <location>
        <begin position="620"/>
        <end position="653"/>
    </location>
</feature>
<proteinExistence type="predicted"/>
<dbReference type="CDD" id="cd15489">
    <property type="entry name" value="PHD_SF"/>
    <property type="match status" value="1"/>
</dbReference>
<dbReference type="PROSITE" id="PS01359">
    <property type="entry name" value="ZF_PHD_1"/>
    <property type="match status" value="1"/>
</dbReference>
<evidence type="ECO:0000256" key="1">
    <source>
        <dbReference type="ARBA" id="ARBA00022723"/>
    </source>
</evidence>
<dbReference type="InterPro" id="IPR001965">
    <property type="entry name" value="Znf_PHD"/>
</dbReference>
<feature type="domain" description="Zinc finger PHD-type" evidence="5">
    <location>
        <begin position="31"/>
        <end position="74"/>
    </location>
</feature>
<dbReference type="Proteomes" id="UP001140453">
    <property type="component" value="Unassembled WGS sequence"/>
</dbReference>
<accession>A0A9W8Z2A2</accession>
<dbReference type="InterPro" id="IPR019786">
    <property type="entry name" value="Zinc_finger_PHD-type_CS"/>
</dbReference>
<dbReference type="InterPro" id="IPR013083">
    <property type="entry name" value="Znf_RING/FYVE/PHD"/>
</dbReference>
<dbReference type="GO" id="GO:0008270">
    <property type="term" value="F:zinc ion binding"/>
    <property type="evidence" value="ECO:0007669"/>
    <property type="project" value="UniProtKB-KW"/>
</dbReference>
<feature type="compositionally biased region" description="Polar residues" evidence="4">
    <location>
        <begin position="230"/>
        <end position="254"/>
    </location>
</feature>
<dbReference type="SMART" id="SM00249">
    <property type="entry name" value="PHD"/>
    <property type="match status" value="1"/>
</dbReference>
<dbReference type="AlphaFoldDB" id="A0A9W8Z2A2"/>
<name>A0A9W8Z2A2_9PEZI</name>
<feature type="region of interest" description="Disordered" evidence="4">
    <location>
        <begin position="556"/>
        <end position="576"/>
    </location>
</feature>
<feature type="region of interest" description="Disordered" evidence="4">
    <location>
        <begin position="173"/>
        <end position="280"/>
    </location>
</feature>
<evidence type="ECO:0000256" key="3">
    <source>
        <dbReference type="ARBA" id="ARBA00022833"/>
    </source>
</evidence>
<evidence type="ECO:0000256" key="4">
    <source>
        <dbReference type="SAM" id="MobiDB-lite"/>
    </source>
</evidence>
<reference evidence="6" key="1">
    <citation type="submission" date="2022-10" db="EMBL/GenBank/DDBJ databases">
        <title>Tapping the CABI collections for fungal endophytes: first genome assemblies for Collariella, Neodidymelliopsis, Ascochyta clinopodiicola, Didymella pomorum, Didymosphaeria variabile, Neocosmospora piperis and Neocucurbitaria cava.</title>
        <authorList>
            <person name="Hill R."/>
        </authorList>
    </citation>
    <scope>NUCLEOTIDE SEQUENCE</scope>
    <source>
        <strain evidence="6">IMI 355082</strain>
    </source>
</reference>